<dbReference type="SUPFAM" id="SSF117281">
    <property type="entry name" value="Kelch motif"/>
    <property type="match status" value="1"/>
</dbReference>
<comment type="caution">
    <text evidence="2">The sequence shown here is derived from an EMBL/GenBank/DDBJ whole genome shotgun (WGS) entry which is preliminary data.</text>
</comment>
<evidence type="ECO:0000256" key="1">
    <source>
        <dbReference type="SAM" id="MobiDB-lite"/>
    </source>
</evidence>
<feature type="compositionally biased region" description="Acidic residues" evidence="1">
    <location>
        <begin position="188"/>
        <end position="199"/>
    </location>
</feature>
<evidence type="ECO:0000313" key="3">
    <source>
        <dbReference type="Proteomes" id="UP000023152"/>
    </source>
</evidence>
<dbReference type="InterPro" id="IPR015915">
    <property type="entry name" value="Kelch-typ_b-propeller"/>
</dbReference>
<evidence type="ECO:0008006" key="4">
    <source>
        <dbReference type="Google" id="ProtNLM"/>
    </source>
</evidence>
<dbReference type="AlphaFoldDB" id="X6LLK1"/>
<dbReference type="EMBL" id="ASPP01036905">
    <property type="protein sequence ID" value="ETO02012.1"/>
    <property type="molecule type" value="Genomic_DNA"/>
</dbReference>
<proteinExistence type="predicted"/>
<sequence length="223" mass="26141">FDLNTFQFIKHDILQTCNVIWYHCFVSKSENGQGQEMMKINQEKIKQNFEMLLFCYRTGLSIEYDEDNNTFQFQKLFVCDDIAPFYQYAYVHVNDTILFFGGSNYPTISKSVHKYSIREIKWMKFKNSLPSPLRDCVAILSEDNTYVHIIGGENGNNTPMSTHMKTKVSEWLSEEEMKKVIDFKLENEGDEEEEEEEYGEKEGEKDSSNETAVATKKDVKVKY</sequence>
<keyword evidence="3" id="KW-1185">Reference proteome</keyword>
<name>X6LLK1_RETFI</name>
<feature type="region of interest" description="Disordered" evidence="1">
    <location>
        <begin position="182"/>
        <end position="223"/>
    </location>
</feature>
<dbReference type="Gene3D" id="2.120.10.80">
    <property type="entry name" value="Kelch-type beta propeller"/>
    <property type="match status" value="1"/>
</dbReference>
<protein>
    <recommendedName>
        <fullName evidence="4">Kelch motif family protein</fullName>
    </recommendedName>
</protein>
<evidence type="ECO:0000313" key="2">
    <source>
        <dbReference type="EMBL" id="ETO02012.1"/>
    </source>
</evidence>
<gene>
    <name evidence="2" type="ORF">RFI_35428</name>
</gene>
<accession>X6LLK1</accession>
<dbReference type="Proteomes" id="UP000023152">
    <property type="component" value="Unassembled WGS sequence"/>
</dbReference>
<organism evidence="2 3">
    <name type="scientific">Reticulomyxa filosa</name>
    <dbReference type="NCBI Taxonomy" id="46433"/>
    <lineage>
        <taxon>Eukaryota</taxon>
        <taxon>Sar</taxon>
        <taxon>Rhizaria</taxon>
        <taxon>Retaria</taxon>
        <taxon>Foraminifera</taxon>
        <taxon>Monothalamids</taxon>
        <taxon>Reticulomyxidae</taxon>
        <taxon>Reticulomyxa</taxon>
    </lineage>
</organism>
<reference evidence="2 3" key="1">
    <citation type="journal article" date="2013" name="Curr. Biol.">
        <title>The Genome of the Foraminiferan Reticulomyxa filosa.</title>
        <authorList>
            <person name="Glockner G."/>
            <person name="Hulsmann N."/>
            <person name="Schleicher M."/>
            <person name="Noegel A.A."/>
            <person name="Eichinger L."/>
            <person name="Gallinger C."/>
            <person name="Pawlowski J."/>
            <person name="Sierra R."/>
            <person name="Euteneuer U."/>
            <person name="Pillet L."/>
            <person name="Moustafa A."/>
            <person name="Platzer M."/>
            <person name="Groth M."/>
            <person name="Szafranski K."/>
            <person name="Schliwa M."/>
        </authorList>
    </citation>
    <scope>NUCLEOTIDE SEQUENCE [LARGE SCALE GENOMIC DNA]</scope>
</reference>
<feature type="non-terminal residue" evidence="2">
    <location>
        <position position="1"/>
    </location>
</feature>